<feature type="transmembrane region" description="Helical" evidence="9">
    <location>
        <begin position="149"/>
        <end position="169"/>
    </location>
</feature>
<proteinExistence type="inferred from homology"/>
<accession>A0ABZ1RUL0</accession>
<evidence type="ECO:0000313" key="11">
    <source>
        <dbReference type="Proteomes" id="UP001432075"/>
    </source>
</evidence>
<evidence type="ECO:0000256" key="6">
    <source>
        <dbReference type="ARBA" id="ARBA00023136"/>
    </source>
</evidence>
<name>A0ABZ1RUL0_9ACTN</name>
<evidence type="ECO:0000256" key="1">
    <source>
        <dbReference type="ARBA" id="ARBA00004651"/>
    </source>
</evidence>
<evidence type="ECO:0000313" key="10">
    <source>
        <dbReference type="EMBL" id="WUO50328.1"/>
    </source>
</evidence>
<dbReference type="Proteomes" id="UP001432075">
    <property type="component" value="Chromosome"/>
</dbReference>
<feature type="transmembrane region" description="Helical" evidence="9">
    <location>
        <begin position="44"/>
        <end position="61"/>
    </location>
</feature>
<dbReference type="EMBL" id="CP108057">
    <property type="protein sequence ID" value="WUO50328.1"/>
    <property type="molecule type" value="Genomic_DNA"/>
</dbReference>
<keyword evidence="2" id="KW-1003">Cell membrane</keyword>
<comment type="subcellular location">
    <subcellularLocation>
        <location evidence="1">Cell membrane</location>
        <topology evidence="1">Multi-pass membrane protein</topology>
    </subcellularLocation>
</comment>
<dbReference type="InterPro" id="IPR018584">
    <property type="entry name" value="GT87"/>
</dbReference>
<keyword evidence="3" id="KW-0808">Transferase</keyword>
<feature type="region of interest" description="Disordered" evidence="8">
    <location>
        <begin position="398"/>
        <end position="427"/>
    </location>
</feature>
<evidence type="ECO:0000256" key="3">
    <source>
        <dbReference type="ARBA" id="ARBA00022679"/>
    </source>
</evidence>
<comment type="similarity">
    <text evidence="7">Belongs to the glycosyltransferase 87 family.</text>
</comment>
<feature type="transmembrane region" description="Helical" evidence="9">
    <location>
        <begin position="190"/>
        <end position="223"/>
    </location>
</feature>
<protein>
    <submittedName>
        <fullName evidence="10">Glycosyltransferase 87 family protein</fullName>
    </submittedName>
</protein>
<evidence type="ECO:0000256" key="5">
    <source>
        <dbReference type="ARBA" id="ARBA00022989"/>
    </source>
</evidence>
<feature type="transmembrane region" description="Helical" evidence="9">
    <location>
        <begin position="21"/>
        <end position="38"/>
    </location>
</feature>
<evidence type="ECO:0000256" key="9">
    <source>
        <dbReference type="SAM" id="Phobius"/>
    </source>
</evidence>
<feature type="transmembrane region" description="Helical" evidence="9">
    <location>
        <begin position="360"/>
        <end position="388"/>
    </location>
</feature>
<feature type="transmembrane region" description="Helical" evidence="9">
    <location>
        <begin position="266"/>
        <end position="286"/>
    </location>
</feature>
<keyword evidence="4 9" id="KW-0812">Transmembrane</keyword>
<evidence type="ECO:0000256" key="2">
    <source>
        <dbReference type="ARBA" id="ARBA00022475"/>
    </source>
</evidence>
<keyword evidence="5 9" id="KW-1133">Transmembrane helix</keyword>
<keyword evidence="6 9" id="KW-0472">Membrane</keyword>
<feature type="transmembrane region" description="Helical" evidence="9">
    <location>
        <begin position="235"/>
        <end position="259"/>
    </location>
</feature>
<keyword evidence="11" id="KW-1185">Reference proteome</keyword>
<feature type="transmembrane region" description="Helical" evidence="9">
    <location>
        <begin position="73"/>
        <end position="91"/>
    </location>
</feature>
<dbReference type="Pfam" id="PF09594">
    <property type="entry name" value="GT87"/>
    <property type="match status" value="1"/>
</dbReference>
<evidence type="ECO:0000256" key="4">
    <source>
        <dbReference type="ARBA" id="ARBA00022692"/>
    </source>
</evidence>
<reference evidence="10" key="1">
    <citation type="submission" date="2022-10" db="EMBL/GenBank/DDBJ databases">
        <title>The complete genomes of actinobacterial strains from the NBC collection.</title>
        <authorList>
            <person name="Joergensen T.S."/>
            <person name="Alvarez Arevalo M."/>
            <person name="Sterndorff E.B."/>
            <person name="Faurdal D."/>
            <person name="Vuksanovic O."/>
            <person name="Mourched A.-S."/>
            <person name="Charusanti P."/>
            <person name="Shaw S."/>
            <person name="Blin K."/>
            <person name="Weber T."/>
        </authorList>
    </citation>
    <scope>NUCLEOTIDE SEQUENCE</scope>
    <source>
        <strain evidence="10">NBC_00283</strain>
    </source>
</reference>
<gene>
    <name evidence="10" type="ORF">OHU17_33300</name>
</gene>
<organism evidence="10 11">
    <name type="scientific">Streptomyces goshikiensis</name>
    <dbReference type="NCBI Taxonomy" id="1942"/>
    <lineage>
        <taxon>Bacteria</taxon>
        <taxon>Bacillati</taxon>
        <taxon>Actinomycetota</taxon>
        <taxon>Actinomycetes</taxon>
        <taxon>Kitasatosporales</taxon>
        <taxon>Streptomycetaceae</taxon>
        <taxon>Streptomyces</taxon>
    </lineage>
</organism>
<dbReference type="RefSeq" id="WP_328777172.1">
    <property type="nucleotide sequence ID" value="NZ_CP108057.1"/>
</dbReference>
<evidence type="ECO:0000256" key="7">
    <source>
        <dbReference type="ARBA" id="ARBA00024033"/>
    </source>
</evidence>
<feature type="compositionally biased region" description="Basic and acidic residues" evidence="8">
    <location>
        <begin position="398"/>
        <end position="410"/>
    </location>
</feature>
<sequence length="427" mass="43750">MPQTARKQEPSSGGRRWDRPVLLVCAVSALVVGLASPAHTSQQAWGLIGAAGYACAALVAARSSTPWARSPAVVAVVGAAVLPLLYLSVIGKAQMEVGVVERAADLLFSSGTPYHSAPHAVRDFNPYLPGMTLFGIPHLMLGDTPFASARLWFLAGFLASVAGAVRVLTRGGDLGTGTRGISRGVSGPTGALWLLACPVVALPLAIGGVDPPVIGLLCLALAFTQRGRAGRAGLAVGVAAALKWTAWPAIPVIVAVLAVRGGKRPAFTCAAVATGIAALTITPAVLVDPGAFYQNVVLYPLGLGPTASSAQSPLLGYLIVLLFPHGKAVTTALIAPSAVGVGTSLLVRPPRSIVAAGDRLALGLLLAIALSPATRIGYAVYPIVLIAWPRFTARLAEDRPAGHRPPGEPPHRRRIPEPPLVRSGASS</sequence>
<evidence type="ECO:0000256" key="8">
    <source>
        <dbReference type="SAM" id="MobiDB-lite"/>
    </source>
</evidence>
<feature type="transmembrane region" description="Helical" evidence="9">
    <location>
        <begin position="329"/>
        <end position="348"/>
    </location>
</feature>